<dbReference type="GO" id="GO:0005741">
    <property type="term" value="C:mitochondrial outer membrane"/>
    <property type="evidence" value="ECO:0007669"/>
    <property type="project" value="TreeGrafter"/>
</dbReference>
<dbReference type="GO" id="GO:0005789">
    <property type="term" value="C:endoplasmic reticulum membrane"/>
    <property type="evidence" value="ECO:0007669"/>
    <property type="project" value="TreeGrafter"/>
</dbReference>
<dbReference type="InterPro" id="IPR036291">
    <property type="entry name" value="NAD(P)-bd_dom_sf"/>
</dbReference>
<dbReference type="GO" id="GO:0005811">
    <property type="term" value="C:lipid droplet"/>
    <property type="evidence" value="ECO:0007669"/>
    <property type="project" value="TreeGrafter"/>
</dbReference>
<name>A0A6G1JWV6_9PLEO</name>
<organism evidence="1 2">
    <name type="scientific">Pleomassaria siparia CBS 279.74</name>
    <dbReference type="NCBI Taxonomy" id="1314801"/>
    <lineage>
        <taxon>Eukaryota</taxon>
        <taxon>Fungi</taxon>
        <taxon>Dikarya</taxon>
        <taxon>Ascomycota</taxon>
        <taxon>Pezizomycotina</taxon>
        <taxon>Dothideomycetes</taxon>
        <taxon>Pleosporomycetidae</taxon>
        <taxon>Pleosporales</taxon>
        <taxon>Pleomassariaceae</taxon>
        <taxon>Pleomassaria</taxon>
    </lineage>
</organism>
<dbReference type="GO" id="GO:0000253">
    <property type="term" value="F:3-beta-hydroxysteroid 3-dehydrogenase (NADP+) activity"/>
    <property type="evidence" value="ECO:0007669"/>
    <property type="project" value="TreeGrafter"/>
</dbReference>
<gene>
    <name evidence="1" type="ORF">K504DRAFT_494528</name>
</gene>
<sequence length="343" mass="38204">MYTAYFYKLAGHRAGIYAPGNRYSKSDKRALLREGGEGQKEPQNAVAAAQGSLEIPAVQYLLTEYPTYTVVLTVRDTSKTDANTNNLRRITDSYFQSAISIRKLNLCSLLEVDTFADSIRREISEGQLPRVAGLVCNAFFWTLSGGPRPSKDGSELSVTVSHHTHTSLAIHLLDSFSKEGCRVIFLGSDTHWPGNAPIKQFPPEIPDDLERIVHPSPDKPEEEVGRGFQRYGTAKLVVIMTMYELNNRLKELVLYLAKPIVRRAKHAGPDLIEVAVGEHFSGNKDCVVESVSSPESQYSAKKMFFLIRPCCGVGYASKMPQLVHRRSRMSNTNNVYLVVHVPS</sequence>
<dbReference type="Proteomes" id="UP000799428">
    <property type="component" value="Unassembled WGS sequence"/>
</dbReference>
<dbReference type="SUPFAM" id="SSF51735">
    <property type="entry name" value="NAD(P)-binding Rossmann-fold domains"/>
    <property type="match status" value="1"/>
</dbReference>
<dbReference type="InterPro" id="IPR051593">
    <property type="entry name" value="Ergosterol_Biosynth_ERG27"/>
</dbReference>
<dbReference type="PANTHER" id="PTHR43647:SF4">
    <property type="entry name" value="KETOREDUCTASE (KR) DOMAIN-CONTAINING PROTEIN"/>
    <property type="match status" value="1"/>
</dbReference>
<keyword evidence="2" id="KW-1185">Reference proteome</keyword>
<reference evidence="1" key="1">
    <citation type="journal article" date="2020" name="Stud. Mycol.">
        <title>101 Dothideomycetes genomes: a test case for predicting lifestyles and emergence of pathogens.</title>
        <authorList>
            <person name="Haridas S."/>
            <person name="Albert R."/>
            <person name="Binder M."/>
            <person name="Bloem J."/>
            <person name="Labutti K."/>
            <person name="Salamov A."/>
            <person name="Andreopoulos B."/>
            <person name="Baker S."/>
            <person name="Barry K."/>
            <person name="Bills G."/>
            <person name="Bluhm B."/>
            <person name="Cannon C."/>
            <person name="Castanera R."/>
            <person name="Culley D."/>
            <person name="Daum C."/>
            <person name="Ezra D."/>
            <person name="Gonzalez J."/>
            <person name="Henrissat B."/>
            <person name="Kuo A."/>
            <person name="Liang C."/>
            <person name="Lipzen A."/>
            <person name="Lutzoni F."/>
            <person name="Magnuson J."/>
            <person name="Mondo S."/>
            <person name="Nolan M."/>
            <person name="Ohm R."/>
            <person name="Pangilinan J."/>
            <person name="Park H.-J."/>
            <person name="Ramirez L."/>
            <person name="Alfaro M."/>
            <person name="Sun H."/>
            <person name="Tritt A."/>
            <person name="Yoshinaga Y."/>
            <person name="Zwiers L.-H."/>
            <person name="Turgeon B."/>
            <person name="Goodwin S."/>
            <person name="Spatafora J."/>
            <person name="Crous P."/>
            <person name="Grigoriev I."/>
        </authorList>
    </citation>
    <scope>NUCLEOTIDE SEQUENCE</scope>
    <source>
        <strain evidence="1">CBS 279.74</strain>
    </source>
</reference>
<protein>
    <submittedName>
        <fullName evidence="1">Uncharacterized protein</fullName>
    </submittedName>
</protein>
<accession>A0A6G1JWV6</accession>
<dbReference type="OrthoDB" id="191139at2759"/>
<dbReference type="PANTHER" id="PTHR43647">
    <property type="entry name" value="DEHYDROGENASE"/>
    <property type="match status" value="1"/>
</dbReference>
<evidence type="ECO:0000313" key="1">
    <source>
        <dbReference type="EMBL" id="KAF2704701.1"/>
    </source>
</evidence>
<evidence type="ECO:0000313" key="2">
    <source>
        <dbReference type="Proteomes" id="UP000799428"/>
    </source>
</evidence>
<dbReference type="AlphaFoldDB" id="A0A6G1JWV6"/>
<dbReference type="EMBL" id="MU005781">
    <property type="protein sequence ID" value="KAF2704701.1"/>
    <property type="molecule type" value="Genomic_DNA"/>
</dbReference>
<proteinExistence type="predicted"/>
<dbReference type="Gene3D" id="3.40.50.720">
    <property type="entry name" value="NAD(P)-binding Rossmann-like Domain"/>
    <property type="match status" value="1"/>
</dbReference>